<dbReference type="EMBL" id="CM055098">
    <property type="protein sequence ID" value="KAJ7548820.1"/>
    <property type="molecule type" value="Genomic_DNA"/>
</dbReference>
<organism evidence="1 2">
    <name type="scientific">Diphasiastrum complanatum</name>
    <name type="common">Issler's clubmoss</name>
    <name type="synonym">Lycopodium complanatum</name>
    <dbReference type="NCBI Taxonomy" id="34168"/>
    <lineage>
        <taxon>Eukaryota</taxon>
        <taxon>Viridiplantae</taxon>
        <taxon>Streptophyta</taxon>
        <taxon>Embryophyta</taxon>
        <taxon>Tracheophyta</taxon>
        <taxon>Lycopodiopsida</taxon>
        <taxon>Lycopodiales</taxon>
        <taxon>Lycopodiaceae</taxon>
        <taxon>Lycopodioideae</taxon>
        <taxon>Diphasiastrum</taxon>
    </lineage>
</organism>
<proteinExistence type="predicted"/>
<protein>
    <submittedName>
        <fullName evidence="1">Uncharacterized protein</fullName>
    </submittedName>
</protein>
<name>A0ACC2D3H6_DIPCM</name>
<dbReference type="Proteomes" id="UP001162992">
    <property type="component" value="Chromosome 7"/>
</dbReference>
<keyword evidence="2" id="KW-1185">Reference proteome</keyword>
<gene>
    <name evidence="1" type="ORF">O6H91_07G028500</name>
</gene>
<evidence type="ECO:0000313" key="2">
    <source>
        <dbReference type="Proteomes" id="UP001162992"/>
    </source>
</evidence>
<sequence>MKNQIIFSKYVSFLGPALLVSIGYMDPGNWATAIEGGSRFGYELIWTVVLSNLIAILLQSLAARLGLVTGKHLAQVCHDEYPRPVCVSLWLLCEASLVALDMAMVLGTATGLNLLLGLPILACVLLVAMDILFLMFILPFLGVRKAELIPVSIVGVVLLSVVLSALFSKPSPSAVIAGVMPRLRRDSLYTTVSLLGANIAPHNLYLHSALVLVQRKASSLSIKEHCKHNLVEISFALGAAIMVNLAVLLVAAATFHNAGLVLLTLQDAHVLMQHVLSHSVSPLAFGLALLCAGQLSTLTGTIIGQVVIEGFFGTNIDAWLHRLIVRAAAVVPAILCAWKYGNEGIYQMLIFSQIVLALQLPFMVIPLIKATSSQACMSSNKSTVIVEFVAWIIVALAFILNLSLILNMLLAETDEWGGSTSWEYAGGLSWVHVKFGEAVSTVVMASVLVVVGLSVGFFIWLILTPLNASSYETKEPIRIENYNLRMITERELEEPDNTHAVSELKGTPTVNLALETVEHAVSQSVDVFDSGCKQRDDSEAEDSRYCHSSVKLEASESVSIVQACHPETVEEYLPESANDKETSGNIQVLMSSEPFQELKQAVNQPKPLQLELSQLEHTHKEMLVSTLLPSTSSVPIGPSQEALSSLEATLENSSFAIRKGKTVLDDLDSPALKEAEAEADEDMMDKEDDDVDGWENLEHEEVIADVLSDFGGSLNSVPYDGPESGRSIGGKSDTSEGGGGGSGSGSLSRLSGLGRAARRHFASILDDFWGRIFDLHGVTLPQSGIRSQGLSTNTRNAQNGRVQLATFQEGSERNVHNGSSNQGWRTGYKQSSVSQPQVNAFMRAHSHASASPCDRFGYGLPQDSYLGGAPTSPSYVDERRYSSMRFPTFHEEVDYQPATIHGYNVASNHRTSALVGGPKARPLHLGMQSLQSSYGATSLREPVTEPSLGHLFRKSESVQFGPQNLDYNRSQVDHDSFTQSYTSTQHTGDSFVNSLVTDSHFGVPFKESHLQQPGVAFYDSSQRDPFPQRTREKWNPLVYRATGELDIGLANLQTTFQTDKKLSSFSRSPIGRGAIDDNSAPHIERTPLAFDQIAPSQMHIEGFSLRTSSKSDNHSLWSRQPFEQLFGTSDFPLGKALRVSGGSKVVSRPEKKVFSLPSGVEFGIEVLESLRVCIAKLLQLEGSDWLFRVDNGSDEDLIAAIAAHEKFLLDSDASNSRRAYRNDDHFIQLHSESHFRIEDFGSLRQVPHCGDGCIWGSPVLISFGVWCVHRVLELSLMESRPELWGKYTYVLNHLQGILEPAFGRPRTVPIACICIRSNISPENHRRSKQGSFKEHGSGDLLCFPSNANSSQSYPYPWPWGRNTTNPKGKPASSALFVDMIKEVEAAVGSRKGRTGTAAGDVAFPKGKENLASVLKRYKRRLGNKSGSTGGSGNGSGKKDIGLASAAFLHLVYML</sequence>
<evidence type="ECO:0000313" key="1">
    <source>
        <dbReference type="EMBL" id="KAJ7548820.1"/>
    </source>
</evidence>
<reference evidence="2" key="1">
    <citation type="journal article" date="2024" name="Proc. Natl. Acad. Sci. U.S.A.">
        <title>Extraordinary preservation of gene collinearity over three hundred million years revealed in homosporous lycophytes.</title>
        <authorList>
            <person name="Li C."/>
            <person name="Wickell D."/>
            <person name="Kuo L.Y."/>
            <person name="Chen X."/>
            <person name="Nie B."/>
            <person name="Liao X."/>
            <person name="Peng D."/>
            <person name="Ji J."/>
            <person name="Jenkins J."/>
            <person name="Williams M."/>
            <person name="Shu S."/>
            <person name="Plott C."/>
            <person name="Barry K."/>
            <person name="Rajasekar S."/>
            <person name="Grimwood J."/>
            <person name="Han X."/>
            <person name="Sun S."/>
            <person name="Hou Z."/>
            <person name="He W."/>
            <person name="Dai G."/>
            <person name="Sun C."/>
            <person name="Schmutz J."/>
            <person name="Leebens-Mack J.H."/>
            <person name="Li F.W."/>
            <person name="Wang L."/>
        </authorList>
    </citation>
    <scope>NUCLEOTIDE SEQUENCE [LARGE SCALE GENOMIC DNA]</scope>
    <source>
        <strain evidence="2">cv. PW_Plant_1</strain>
    </source>
</reference>
<comment type="caution">
    <text evidence="1">The sequence shown here is derived from an EMBL/GenBank/DDBJ whole genome shotgun (WGS) entry which is preliminary data.</text>
</comment>
<accession>A0ACC2D3H6</accession>